<protein>
    <submittedName>
        <fullName evidence="1">Uncharacterized protein</fullName>
    </submittedName>
</protein>
<sequence length="82" mass="9238">MLTKAGLNAEAYFIINSKPRTVIKLKAHFVENLPINSKITIMENLMAKENDNVVVNGNVFKIIQKIITKHPVKKPLRVVSIV</sequence>
<comment type="caution">
    <text evidence="1">The sequence shown here is derived from an EMBL/GenBank/DDBJ whole genome shotgun (WGS) entry which is preliminary data.</text>
</comment>
<keyword evidence="2" id="KW-1185">Reference proteome</keyword>
<dbReference type="Proteomes" id="UP000031565">
    <property type="component" value="Unassembled WGS sequence"/>
</dbReference>
<organism evidence="1 2">
    <name type="scientific">Spiroplasma poulsonii</name>
    <dbReference type="NCBI Taxonomy" id="2138"/>
    <lineage>
        <taxon>Bacteria</taxon>
        <taxon>Bacillati</taxon>
        <taxon>Mycoplasmatota</taxon>
        <taxon>Mollicutes</taxon>
        <taxon>Entomoplasmatales</taxon>
        <taxon>Spiroplasmataceae</taxon>
        <taxon>Spiroplasma</taxon>
    </lineage>
</organism>
<accession>A0A2P6FAB4</accession>
<dbReference type="EMBL" id="JTLV02000001">
    <property type="protein sequence ID" value="PQM30388.1"/>
    <property type="molecule type" value="Genomic_DNA"/>
</dbReference>
<reference evidence="1 2" key="1">
    <citation type="journal article" date="2015" name="MBio">
        <title>Genome sequence of the Drosophila melanogaster male-killing Spiroplasma strain MSRO endosymbiont.</title>
        <authorList>
            <person name="Paredes J.C."/>
            <person name="Herren J.K."/>
            <person name="Schupfer F."/>
            <person name="Marin R."/>
            <person name="Claverol S."/>
            <person name="Kuo C.H."/>
            <person name="Lemaitre B."/>
            <person name="Beven L."/>
        </authorList>
    </citation>
    <scope>NUCLEOTIDE SEQUENCE [LARGE SCALE GENOMIC DNA]</scope>
    <source>
        <strain evidence="1 2">MSRO</strain>
    </source>
</reference>
<proteinExistence type="predicted"/>
<gene>
    <name evidence="1" type="ORF">SMSRO_SF001500</name>
</gene>
<dbReference type="AlphaFoldDB" id="A0A2P6FAB4"/>
<evidence type="ECO:0000313" key="2">
    <source>
        <dbReference type="Proteomes" id="UP000031565"/>
    </source>
</evidence>
<name>A0A2P6FAB4_9MOLU</name>
<evidence type="ECO:0000313" key="1">
    <source>
        <dbReference type="EMBL" id="PQM30388.1"/>
    </source>
</evidence>
<dbReference type="STRING" id="2138.SMSRO_v1c01450"/>
<dbReference type="RefSeq" id="WP_227991316.1">
    <property type="nucleotide sequence ID" value="NZ_CM020866.1"/>
</dbReference>